<accession>A0A2T0MDE7</accession>
<feature type="transmembrane region" description="Helical" evidence="1">
    <location>
        <begin position="78"/>
        <end position="100"/>
    </location>
</feature>
<reference evidence="2 3" key="1">
    <citation type="submission" date="2018-03" db="EMBL/GenBank/DDBJ databases">
        <title>Genomic Encyclopedia of Archaeal and Bacterial Type Strains, Phase II (KMG-II): from individual species to whole genera.</title>
        <authorList>
            <person name="Goeker M."/>
        </authorList>
    </citation>
    <scope>NUCLEOTIDE SEQUENCE [LARGE SCALE GENOMIC DNA]</scope>
    <source>
        <strain evidence="2 3">DSM 25027</strain>
    </source>
</reference>
<keyword evidence="3" id="KW-1185">Reference proteome</keyword>
<keyword evidence="1" id="KW-1133">Transmembrane helix</keyword>
<keyword evidence="1" id="KW-0812">Transmembrane</keyword>
<dbReference type="EMBL" id="PVYX01000002">
    <property type="protein sequence ID" value="PRX55521.1"/>
    <property type="molecule type" value="Genomic_DNA"/>
</dbReference>
<organism evidence="2 3">
    <name type="scientific">Flagellimonas meridianipacifica</name>
    <dbReference type="NCBI Taxonomy" id="1080225"/>
    <lineage>
        <taxon>Bacteria</taxon>
        <taxon>Pseudomonadati</taxon>
        <taxon>Bacteroidota</taxon>
        <taxon>Flavobacteriia</taxon>
        <taxon>Flavobacteriales</taxon>
        <taxon>Flavobacteriaceae</taxon>
        <taxon>Flagellimonas</taxon>
    </lineage>
</organism>
<gene>
    <name evidence="2" type="ORF">CLV81_3934</name>
</gene>
<name>A0A2T0MDE7_9FLAO</name>
<dbReference type="Pfam" id="PF20556">
    <property type="entry name" value="DUF6768"/>
    <property type="match status" value="1"/>
</dbReference>
<evidence type="ECO:0000256" key="1">
    <source>
        <dbReference type="SAM" id="Phobius"/>
    </source>
</evidence>
<dbReference type="RefSeq" id="WP_106147430.1">
    <property type="nucleotide sequence ID" value="NZ_PVYX01000002.1"/>
</dbReference>
<proteinExistence type="predicted"/>
<evidence type="ECO:0000313" key="3">
    <source>
        <dbReference type="Proteomes" id="UP000237640"/>
    </source>
</evidence>
<keyword evidence="1" id="KW-0472">Membrane</keyword>
<comment type="caution">
    <text evidence="2">The sequence shown here is derived from an EMBL/GenBank/DDBJ whole genome shotgun (WGS) entry which is preliminary data.</text>
</comment>
<sequence>MKREIEEIDELIKEALSKEEAKYYDELEELGLFEKIGGVFSGKLKWITILMNVVNLIIVGLFVYCIVQFFSVDETNELIKWSGAALFCALMVSMLKLYVWMQMDKNDILRELKRLELQVASLMSRINGQSGG</sequence>
<dbReference type="InterPro" id="IPR046659">
    <property type="entry name" value="DUF6768"/>
</dbReference>
<dbReference type="OrthoDB" id="981351at2"/>
<feature type="transmembrane region" description="Helical" evidence="1">
    <location>
        <begin position="49"/>
        <end position="72"/>
    </location>
</feature>
<dbReference type="AlphaFoldDB" id="A0A2T0MDE7"/>
<protein>
    <submittedName>
        <fullName evidence="2">Uncharacterized protein</fullName>
    </submittedName>
</protein>
<dbReference type="Proteomes" id="UP000237640">
    <property type="component" value="Unassembled WGS sequence"/>
</dbReference>
<evidence type="ECO:0000313" key="2">
    <source>
        <dbReference type="EMBL" id="PRX55521.1"/>
    </source>
</evidence>